<evidence type="ECO:0000256" key="1">
    <source>
        <dbReference type="SAM" id="MobiDB-lite"/>
    </source>
</evidence>
<proteinExistence type="predicted"/>
<dbReference type="Proteomes" id="UP000000305">
    <property type="component" value="Unassembled WGS sequence"/>
</dbReference>
<reference evidence="2 3" key="1">
    <citation type="journal article" date="2011" name="Science">
        <title>The ecoresponsive genome of Daphnia pulex.</title>
        <authorList>
            <person name="Colbourne J.K."/>
            <person name="Pfrender M.E."/>
            <person name="Gilbert D."/>
            <person name="Thomas W.K."/>
            <person name="Tucker A."/>
            <person name="Oakley T.H."/>
            <person name="Tokishita S."/>
            <person name="Aerts A."/>
            <person name="Arnold G.J."/>
            <person name="Basu M.K."/>
            <person name="Bauer D.J."/>
            <person name="Caceres C.E."/>
            <person name="Carmel L."/>
            <person name="Casola C."/>
            <person name="Choi J.H."/>
            <person name="Detter J.C."/>
            <person name="Dong Q."/>
            <person name="Dusheyko S."/>
            <person name="Eads B.D."/>
            <person name="Frohlich T."/>
            <person name="Geiler-Samerotte K.A."/>
            <person name="Gerlach D."/>
            <person name="Hatcher P."/>
            <person name="Jogdeo S."/>
            <person name="Krijgsveld J."/>
            <person name="Kriventseva E.V."/>
            <person name="Kultz D."/>
            <person name="Laforsch C."/>
            <person name="Lindquist E."/>
            <person name="Lopez J."/>
            <person name="Manak J.R."/>
            <person name="Muller J."/>
            <person name="Pangilinan J."/>
            <person name="Patwardhan R.P."/>
            <person name="Pitluck S."/>
            <person name="Pritham E.J."/>
            <person name="Rechtsteiner A."/>
            <person name="Rho M."/>
            <person name="Rogozin I.B."/>
            <person name="Sakarya O."/>
            <person name="Salamov A."/>
            <person name="Schaack S."/>
            <person name="Shapiro H."/>
            <person name="Shiga Y."/>
            <person name="Skalitzky C."/>
            <person name="Smith Z."/>
            <person name="Souvorov A."/>
            <person name="Sung W."/>
            <person name="Tang Z."/>
            <person name="Tsuchiya D."/>
            <person name="Tu H."/>
            <person name="Vos H."/>
            <person name="Wang M."/>
            <person name="Wolf Y.I."/>
            <person name="Yamagata H."/>
            <person name="Yamada T."/>
            <person name="Ye Y."/>
            <person name="Shaw J.R."/>
            <person name="Andrews J."/>
            <person name="Crease T.J."/>
            <person name="Tang H."/>
            <person name="Lucas S.M."/>
            <person name="Robertson H.M."/>
            <person name="Bork P."/>
            <person name="Koonin E.V."/>
            <person name="Zdobnov E.M."/>
            <person name="Grigoriev I.V."/>
            <person name="Lynch M."/>
            <person name="Boore J.L."/>
        </authorList>
    </citation>
    <scope>NUCLEOTIDE SEQUENCE [LARGE SCALE GENOMIC DNA]</scope>
</reference>
<gene>
    <name evidence="2" type="ORF">DAPPUDRAFT_259772</name>
</gene>
<protein>
    <submittedName>
        <fullName evidence="2">Uncharacterized protein</fullName>
    </submittedName>
</protein>
<feature type="region of interest" description="Disordered" evidence="1">
    <location>
        <begin position="208"/>
        <end position="229"/>
    </location>
</feature>
<evidence type="ECO:0000313" key="2">
    <source>
        <dbReference type="EMBL" id="EFX68706.1"/>
    </source>
</evidence>
<evidence type="ECO:0000313" key="3">
    <source>
        <dbReference type="Proteomes" id="UP000000305"/>
    </source>
</evidence>
<dbReference type="EMBL" id="GL732650">
    <property type="protein sequence ID" value="EFX68706.1"/>
    <property type="molecule type" value="Genomic_DNA"/>
</dbReference>
<name>E9HHU5_DAPPU</name>
<dbReference type="KEGG" id="dpx:DAPPUDRAFT_259772"/>
<organism evidence="2 3">
    <name type="scientific">Daphnia pulex</name>
    <name type="common">Water flea</name>
    <dbReference type="NCBI Taxonomy" id="6669"/>
    <lineage>
        <taxon>Eukaryota</taxon>
        <taxon>Metazoa</taxon>
        <taxon>Ecdysozoa</taxon>
        <taxon>Arthropoda</taxon>
        <taxon>Crustacea</taxon>
        <taxon>Branchiopoda</taxon>
        <taxon>Diplostraca</taxon>
        <taxon>Cladocera</taxon>
        <taxon>Anomopoda</taxon>
        <taxon>Daphniidae</taxon>
        <taxon>Daphnia</taxon>
    </lineage>
</organism>
<sequence length="229" mass="25250">MQQRIELFQYLQTTCQADVQSITTTSAALQFASKARALKTKVQPSVFKTPFKVPPVQSQFKTPGKTPFKTPGSLPYRTPLAPIQRNKAASPMGASFAVPEKISMLEKYEDLDESVLLAGSFDRRNLPKLSETDDIENRIQMAVMERVDIFLEGFKDKLAQSLLANCSGAHLSCQSLLDGNSANTSSHARRSELDALNLTSALGENKTLTSQSIGSRRRSVRLAEKRNAQ</sequence>
<accession>E9HHU5</accession>
<dbReference type="InParanoid" id="E9HHU5"/>
<keyword evidence="3" id="KW-1185">Reference proteome</keyword>
<dbReference type="HOGENOM" id="CLU_1210857_0_0_1"/>
<dbReference type="OrthoDB" id="6237065at2759"/>
<dbReference type="AlphaFoldDB" id="E9HHU5"/>
<dbReference type="STRING" id="6669.E9HHU5"/>